<sequence length="121" mass="13218">MVAKSVEASEMPVISQAVDALMPSITEKTNSQTNISLSGKTKDLKFGTSDENHKAENCSAQREACAASHNDGNSMKEMQMAKNDKNFSLFHIQDEVANDDGNSITLIYRKYKLASTPESTV</sequence>
<evidence type="ECO:0000313" key="1">
    <source>
        <dbReference type="EMBL" id="VDN24598.1"/>
    </source>
</evidence>
<dbReference type="AlphaFoldDB" id="A0A183E142"/>
<name>A0A183E142_9BILA</name>
<reference evidence="3" key="1">
    <citation type="submission" date="2016-06" db="UniProtKB">
        <authorList>
            <consortium name="WormBaseParasite"/>
        </authorList>
    </citation>
    <scope>IDENTIFICATION</scope>
</reference>
<protein>
    <submittedName>
        <fullName evidence="3">Ovule protein</fullName>
    </submittedName>
</protein>
<dbReference type="EMBL" id="UYRT01081544">
    <property type="protein sequence ID" value="VDN24598.1"/>
    <property type="molecule type" value="Genomic_DNA"/>
</dbReference>
<gene>
    <name evidence="1" type="ORF">GPUH_LOCUS14683</name>
</gene>
<organism evidence="3">
    <name type="scientific">Gongylonema pulchrum</name>
    <dbReference type="NCBI Taxonomy" id="637853"/>
    <lineage>
        <taxon>Eukaryota</taxon>
        <taxon>Metazoa</taxon>
        <taxon>Ecdysozoa</taxon>
        <taxon>Nematoda</taxon>
        <taxon>Chromadorea</taxon>
        <taxon>Rhabditida</taxon>
        <taxon>Spirurina</taxon>
        <taxon>Spiruromorpha</taxon>
        <taxon>Spiruroidea</taxon>
        <taxon>Gongylonematidae</taxon>
        <taxon>Gongylonema</taxon>
    </lineage>
</organism>
<dbReference type="Proteomes" id="UP000271098">
    <property type="component" value="Unassembled WGS sequence"/>
</dbReference>
<keyword evidence="2" id="KW-1185">Reference proteome</keyword>
<dbReference type="WBParaSite" id="GPUH_0001470201-mRNA-1">
    <property type="protein sequence ID" value="GPUH_0001470201-mRNA-1"/>
    <property type="gene ID" value="GPUH_0001470201"/>
</dbReference>
<evidence type="ECO:0000313" key="3">
    <source>
        <dbReference type="WBParaSite" id="GPUH_0001470201-mRNA-1"/>
    </source>
</evidence>
<evidence type="ECO:0000313" key="2">
    <source>
        <dbReference type="Proteomes" id="UP000271098"/>
    </source>
</evidence>
<proteinExistence type="predicted"/>
<reference evidence="1 2" key="2">
    <citation type="submission" date="2018-11" db="EMBL/GenBank/DDBJ databases">
        <authorList>
            <consortium name="Pathogen Informatics"/>
        </authorList>
    </citation>
    <scope>NUCLEOTIDE SEQUENCE [LARGE SCALE GENOMIC DNA]</scope>
</reference>
<accession>A0A183E142</accession>